<organism evidence="1 2">
    <name type="scientific">Kibdelosporangium philippinense</name>
    <dbReference type="NCBI Taxonomy" id="211113"/>
    <lineage>
        <taxon>Bacteria</taxon>
        <taxon>Bacillati</taxon>
        <taxon>Actinomycetota</taxon>
        <taxon>Actinomycetes</taxon>
        <taxon>Pseudonocardiales</taxon>
        <taxon>Pseudonocardiaceae</taxon>
        <taxon>Kibdelosporangium</taxon>
    </lineage>
</organism>
<dbReference type="InterPro" id="IPR014729">
    <property type="entry name" value="Rossmann-like_a/b/a_fold"/>
</dbReference>
<dbReference type="NCBIfam" id="NF041925">
    <property type="entry name" value="QatC"/>
    <property type="match status" value="1"/>
</dbReference>
<keyword evidence="2" id="KW-1185">Reference proteome</keyword>
<dbReference type="RefSeq" id="WP_233731520.1">
    <property type="nucleotide sequence ID" value="NZ_JAJVCN010000004.1"/>
</dbReference>
<protein>
    <recommendedName>
        <fullName evidence="3">7-cyano-7-deazaguanine synthase (Queuosine biosynthesis)</fullName>
    </recommendedName>
</protein>
<evidence type="ECO:0000313" key="2">
    <source>
        <dbReference type="Proteomes" id="UP001521150"/>
    </source>
</evidence>
<dbReference type="Gene3D" id="3.40.50.620">
    <property type="entry name" value="HUPs"/>
    <property type="match status" value="1"/>
</dbReference>
<proteinExistence type="predicted"/>
<gene>
    <name evidence="1" type="ORF">LWC34_45625</name>
</gene>
<reference evidence="1 2" key="1">
    <citation type="submission" date="2021-12" db="EMBL/GenBank/DDBJ databases">
        <title>Genome sequence of Kibdelosporangium philippinense ATCC 49844.</title>
        <authorList>
            <person name="Fedorov E.A."/>
            <person name="Omeragic M."/>
            <person name="Shalygina K.F."/>
            <person name="Maclea K.S."/>
        </authorList>
    </citation>
    <scope>NUCLEOTIDE SEQUENCE [LARGE SCALE GENOMIC DNA]</scope>
    <source>
        <strain evidence="1 2">ATCC 49844</strain>
    </source>
</reference>
<dbReference type="InterPro" id="IPR049676">
    <property type="entry name" value="QatC"/>
</dbReference>
<evidence type="ECO:0000313" key="1">
    <source>
        <dbReference type="EMBL" id="MCE7010041.1"/>
    </source>
</evidence>
<dbReference type="Proteomes" id="UP001521150">
    <property type="component" value="Unassembled WGS sequence"/>
</dbReference>
<comment type="caution">
    <text evidence="1">The sequence shown here is derived from an EMBL/GenBank/DDBJ whole genome shotgun (WGS) entry which is preliminary data.</text>
</comment>
<accession>A0ABS8ZQN2</accession>
<dbReference type="EMBL" id="JAJVCN010000004">
    <property type="protein sequence ID" value="MCE7010041.1"/>
    <property type="molecule type" value="Genomic_DNA"/>
</dbReference>
<sequence length="524" mass="57879">MAEALSRITDPQAARRADENMRQIIQDLVSLRLPEDPFTVDWSGPQGQEIAEDAVRIAYETPPEFGRRPAMTIYLVRTDLSTPVTEPDDVRLLDWAPARTAATIQTGDAGVEFFTGWRAPRAAADLMMLGAATYCADKVTLRGDTPDWWTRDITVRLPVADTTAWREANFGEVLGFLTGDHWQINPYKAARHPVAGLPGVPRNVQPVGLDIDGVCLFSGGLDSLCGVIDLLEEDPQRRLCLLSHNEGGKASTAQQDLFSELGAHYGHGRITRRPLYLRPAPANGYQTRPLPHPRENTTRSRSLLFLTTALALAAAHGPTVPVYVPENGFIGINVPLTRARVGSASTRTTHPHFMAQLGAAARTVGVDNPILNPYRLQTKGEMLAGSRNPELLKRLTPMSISCSHPETARFQRRLQGNCGYCFPCLIRRASLAHVGWDDNEYPWNVLTDEALLRKRRWRRGADLRAVITGAFAERPDRDVLLNGPLPLGERSAFTDVWRRGTQELRDWLVAGAQGELATLVDSLA</sequence>
<name>A0ABS8ZQN2_9PSEU</name>
<dbReference type="SUPFAM" id="SSF52402">
    <property type="entry name" value="Adenine nucleotide alpha hydrolases-like"/>
    <property type="match status" value="1"/>
</dbReference>
<evidence type="ECO:0008006" key="3">
    <source>
        <dbReference type="Google" id="ProtNLM"/>
    </source>
</evidence>